<dbReference type="EMBL" id="CYZE01000006">
    <property type="protein sequence ID" value="CUO44719.1"/>
    <property type="molecule type" value="Genomic_DNA"/>
</dbReference>
<protein>
    <submittedName>
        <fullName evidence="4">Helix-turn-helix type 11 domain-containing protein</fullName>
    </submittedName>
</protein>
<dbReference type="InterPro" id="IPR028349">
    <property type="entry name" value="PafC-like"/>
</dbReference>
<dbReference type="Pfam" id="PF25583">
    <property type="entry name" value="WCX"/>
    <property type="match status" value="1"/>
</dbReference>
<organism evidence="4 5">
    <name type="scientific">Hungatella hathewayi</name>
    <dbReference type="NCBI Taxonomy" id="154046"/>
    <lineage>
        <taxon>Bacteria</taxon>
        <taxon>Bacillati</taxon>
        <taxon>Bacillota</taxon>
        <taxon>Clostridia</taxon>
        <taxon>Lachnospirales</taxon>
        <taxon>Lachnospiraceae</taxon>
        <taxon>Hungatella</taxon>
    </lineage>
</organism>
<dbReference type="InterPro" id="IPR036388">
    <property type="entry name" value="WH-like_DNA-bd_sf"/>
</dbReference>
<sequence>MKIERLIGIITILLQQDKVTAPELAARFEVSRRTINRDIEAICKAGIPLVTIQGFDGGISISDSYKIDKTLFTQDELQTILTGLKGIDSVSPGTYLSGIMEKLSSRERQIVVDDTMVIDLASHYHDALTHKIGLIKKAVRCRCMISFQYYSENGESQRRIEAYRLIFKWSSWYVFGFCHSRNDYRLFKLNRLWDLSVLEEHFVPREIPEKRLDFDAYFSSHTIRLKAIFTETERHRLIDEYGRDSYVPCESGGLLFEWDFAGYQNMRQWILSFGDQVRVLEPEELRTDIRRQSENILQRYRET</sequence>
<dbReference type="GO" id="GO:0003700">
    <property type="term" value="F:DNA-binding transcription factor activity"/>
    <property type="evidence" value="ECO:0007669"/>
    <property type="project" value="InterPro"/>
</dbReference>
<dbReference type="InterPro" id="IPR051534">
    <property type="entry name" value="CBASS_pafABC_assoc_protein"/>
</dbReference>
<dbReference type="InterPro" id="IPR057727">
    <property type="entry name" value="WCX_dom"/>
</dbReference>
<reference evidence="4 5" key="1">
    <citation type="submission" date="2015-09" db="EMBL/GenBank/DDBJ databases">
        <authorList>
            <consortium name="Pathogen Informatics"/>
        </authorList>
    </citation>
    <scope>NUCLEOTIDE SEQUENCE [LARGE SCALE GENOMIC DNA]</scope>
    <source>
        <strain evidence="4 5">2789STDY5608850</strain>
    </source>
</reference>
<dbReference type="RefSeq" id="WP_055656064.1">
    <property type="nucleotide sequence ID" value="NZ_CABIXC010000006.1"/>
</dbReference>
<accession>A0A174F7Q9</accession>
<dbReference type="Pfam" id="PF13280">
    <property type="entry name" value="WYL"/>
    <property type="match status" value="1"/>
</dbReference>
<dbReference type="PANTHER" id="PTHR34580">
    <property type="match status" value="1"/>
</dbReference>
<evidence type="ECO:0000256" key="2">
    <source>
        <dbReference type="ARBA" id="ARBA00023163"/>
    </source>
</evidence>
<keyword evidence="2" id="KW-0804">Transcription</keyword>
<evidence type="ECO:0000313" key="4">
    <source>
        <dbReference type="EMBL" id="CUO44719.1"/>
    </source>
</evidence>
<gene>
    <name evidence="4" type="ORF">ERS852407_02857</name>
</gene>
<keyword evidence="1" id="KW-0805">Transcription regulation</keyword>
<dbReference type="InterPro" id="IPR001034">
    <property type="entry name" value="DeoR_HTH"/>
</dbReference>
<dbReference type="SUPFAM" id="SSF46785">
    <property type="entry name" value="Winged helix' DNA-binding domain"/>
    <property type="match status" value="1"/>
</dbReference>
<dbReference type="InterPro" id="IPR036390">
    <property type="entry name" value="WH_DNA-bd_sf"/>
</dbReference>
<evidence type="ECO:0000259" key="3">
    <source>
        <dbReference type="PROSITE" id="PS51000"/>
    </source>
</evidence>
<dbReference type="Gene3D" id="1.10.10.10">
    <property type="entry name" value="Winged helix-like DNA-binding domain superfamily/Winged helix DNA-binding domain"/>
    <property type="match status" value="1"/>
</dbReference>
<evidence type="ECO:0000256" key="1">
    <source>
        <dbReference type="ARBA" id="ARBA00023015"/>
    </source>
</evidence>
<dbReference type="Proteomes" id="UP000095651">
    <property type="component" value="Unassembled WGS sequence"/>
</dbReference>
<evidence type="ECO:0000313" key="5">
    <source>
        <dbReference type="Proteomes" id="UP000095651"/>
    </source>
</evidence>
<dbReference type="InterPro" id="IPR026881">
    <property type="entry name" value="WYL_dom"/>
</dbReference>
<dbReference type="PROSITE" id="PS52050">
    <property type="entry name" value="WYL"/>
    <property type="match status" value="1"/>
</dbReference>
<dbReference type="Pfam" id="PF08279">
    <property type="entry name" value="HTH_11"/>
    <property type="match status" value="1"/>
</dbReference>
<name>A0A174F7Q9_9FIRM</name>
<dbReference type="PROSITE" id="PS51000">
    <property type="entry name" value="HTH_DEOR_2"/>
    <property type="match status" value="1"/>
</dbReference>
<dbReference type="InterPro" id="IPR013196">
    <property type="entry name" value="HTH_11"/>
</dbReference>
<dbReference type="PIRSF" id="PIRSF016838">
    <property type="entry name" value="PafC"/>
    <property type="match status" value="1"/>
</dbReference>
<feature type="domain" description="HTH deoR-type" evidence="3">
    <location>
        <begin position="2"/>
        <end position="61"/>
    </location>
</feature>
<dbReference type="PANTHER" id="PTHR34580:SF1">
    <property type="entry name" value="PROTEIN PAFC"/>
    <property type="match status" value="1"/>
</dbReference>
<dbReference type="AlphaFoldDB" id="A0A174F7Q9"/>
<proteinExistence type="predicted"/>